<accession>A0A9D1G4W6</accession>
<comment type="caution">
    <text evidence="2">The sequence shown here is derived from an EMBL/GenBank/DDBJ whole genome shotgun (WGS) entry which is preliminary data.</text>
</comment>
<sequence>MAFGFLKRPRSGDGGRPWSGEMAPEVCGSGPKLDYPRSMYSSVKLRWESLERDAEGRPVRVREPSESRRTYPVSSGFTAAGMRYRDIRQLYVEHDRYKTFCRDVYGREVLYLAERFPCFDSHDYATETRFYRWFFLRQDDRLTRIHYTDETDKIYVTEDVQYLEEGLWAQMKYHRYFEQDTCPLQQPER</sequence>
<feature type="region of interest" description="Disordered" evidence="1">
    <location>
        <begin position="1"/>
        <end position="34"/>
    </location>
</feature>
<evidence type="ECO:0000313" key="2">
    <source>
        <dbReference type="EMBL" id="HIS97592.1"/>
    </source>
</evidence>
<protein>
    <submittedName>
        <fullName evidence="2">Uncharacterized protein</fullName>
    </submittedName>
</protein>
<dbReference type="Proteomes" id="UP000886876">
    <property type="component" value="Unassembled WGS sequence"/>
</dbReference>
<proteinExistence type="predicted"/>
<name>A0A9D1G4W6_9FIRM</name>
<reference evidence="2" key="1">
    <citation type="submission" date="2020-10" db="EMBL/GenBank/DDBJ databases">
        <authorList>
            <person name="Gilroy R."/>
        </authorList>
    </citation>
    <scope>NUCLEOTIDE SEQUENCE</scope>
    <source>
        <strain evidence="2">ChiHecec3B27-6122</strain>
    </source>
</reference>
<dbReference type="EMBL" id="DVJS01000159">
    <property type="protein sequence ID" value="HIS97592.1"/>
    <property type="molecule type" value="Genomic_DNA"/>
</dbReference>
<dbReference type="AlphaFoldDB" id="A0A9D1G4W6"/>
<evidence type="ECO:0000256" key="1">
    <source>
        <dbReference type="SAM" id="MobiDB-lite"/>
    </source>
</evidence>
<organism evidence="2 3">
    <name type="scientific">Candidatus Scatomorpha pullistercoris</name>
    <dbReference type="NCBI Taxonomy" id="2840929"/>
    <lineage>
        <taxon>Bacteria</taxon>
        <taxon>Bacillati</taxon>
        <taxon>Bacillota</taxon>
        <taxon>Clostridia</taxon>
        <taxon>Eubacteriales</taxon>
        <taxon>Candidatus Scatomorpha</taxon>
    </lineage>
</organism>
<reference evidence="2" key="2">
    <citation type="journal article" date="2021" name="PeerJ">
        <title>Extensive microbial diversity within the chicken gut microbiome revealed by metagenomics and culture.</title>
        <authorList>
            <person name="Gilroy R."/>
            <person name="Ravi A."/>
            <person name="Getino M."/>
            <person name="Pursley I."/>
            <person name="Horton D.L."/>
            <person name="Alikhan N.F."/>
            <person name="Baker D."/>
            <person name="Gharbi K."/>
            <person name="Hall N."/>
            <person name="Watson M."/>
            <person name="Adriaenssens E.M."/>
            <person name="Foster-Nyarko E."/>
            <person name="Jarju S."/>
            <person name="Secka A."/>
            <person name="Antonio M."/>
            <person name="Oren A."/>
            <person name="Chaudhuri R.R."/>
            <person name="La Ragione R."/>
            <person name="Hildebrand F."/>
            <person name="Pallen M.J."/>
        </authorList>
    </citation>
    <scope>NUCLEOTIDE SEQUENCE</scope>
    <source>
        <strain evidence="2">ChiHecec3B27-6122</strain>
    </source>
</reference>
<evidence type="ECO:0000313" key="3">
    <source>
        <dbReference type="Proteomes" id="UP000886876"/>
    </source>
</evidence>
<gene>
    <name evidence="2" type="ORF">IAD42_06420</name>
</gene>